<keyword evidence="3" id="KW-0560">Oxidoreductase</keyword>
<dbReference type="Pfam" id="PF03450">
    <property type="entry name" value="CO_deh_flav_C"/>
    <property type="match status" value="1"/>
</dbReference>
<dbReference type="InterPro" id="IPR016166">
    <property type="entry name" value="FAD-bd_PCMH"/>
</dbReference>
<evidence type="ECO:0000256" key="3">
    <source>
        <dbReference type="ARBA" id="ARBA00023002"/>
    </source>
</evidence>
<dbReference type="EMBL" id="SLXQ01000002">
    <property type="protein sequence ID" value="TCP55326.1"/>
    <property type="molecule type" value="Genomic_DNA"/>
</dbReference>
<keyword evidence="2" id="KW-0274">FAD</keyword>
<dbReference type="PROSITE" id="PS51387">
    <property type="entry name" value="FAD_PCMH"/>
    <property type="match status" value="1"/>
</dbReference>
<keyword evidence="1" id="KW-0285">Flavoprotein</keyword>
<reference evidence="5 6" key="1">
    <citation type="submission" date="2019-03" db="EMBL/GenBank/DDBJ databases">
        <title>Genomic Encyclopedia of Type Strains, Phase IV (KMG-IV): sequencing the most valuable type-strain genomes for metagenomic binning, comparative biology and taxonomic classification.</title>
        <authorList>
            <person name="Goeker M."/>
        </authorList>
    </citation>
    <scope>NUCLEOTIDE SEQUENCE [LARGE SCALE GENOMIC DNA]</scope>
    <source>
        <strain evidence="5 6">DSM 45765</strain>
    </source>
</reference>
<dbReference type="InterPro" id="IPR005107">
    <property type="entry name" value="CO_DH_flav_C"/>
</dbReference>
<proteinExistence type="predicted"/>
<dbReference type="Proteomes" id="UP000294911">
    <property type="component" value="Unassembled WGS sequence"/>
</dbReference>
<dbReference type="GO" id="GO:0071949">
    <property type="term" value="F:FAD binding"/>
    <property type="evidence" value="ECO:0007669"/>
    <property type="project" value="InterPro"/>
</dbReference>
<dbReference type="InterPro" id="IPR016167">
    <property type="entry name" value="FAD-bd_PCMH_sub1"/>
</dbReference>
<evidence type="ECO:0000313" key="5">
    <source>
        <dbReference type="EMBL" id="TCP55326.1"/>
    </source>
</evidence>
<dbReference type="InterPro" id="IPR002346">
    <property type="entry name" value="Mopterin_DH_FAD-bd"/>
</dbReference>
<dbReference type="SUPFAM" id="SSF55447">
    <property type="entry name" value="CO dehydrogenase flavoprotein C-terminal domain-like"/>
    <property type="match status" value="1"/>
</dbReference>
<dbReference type="RefSeq" id="WP_132876663.1">
    <property type="nucleotide sequence ID" value="NZ_SLXQ01000002.1"/>
</dbReference>
<dbReference type="AlphaFoldDB" id="A0A4V2SUT3"/>
<dbReference type="SUPFAM" id="SSF56176">
    <property type="entry name" value="FAD-binding/transporter-associated domain-like"/>
    <property type="match status" value="1"/>
</dbReference>
<dbReference type="Gene3D" id="3.30.465.10">
    <property type="match status" value="1"/>
</dbReference>
<protein>
    <submittedName>
        <fullName evidence="5">Carbon-monoxide dehydrogenase medium subunit</fullName>
    </submittedName>
</protein>
<evidence type="ECO:0000313" key="6">
    <source>
        <dbReference type="Proteomes" id="UP000294911"/>
    </source>
</evidence>
<comment type="caution">
    <text evidence="5">The sequence shown here is derived from an EMBL/GenBank/DDBJ whole genome shotgun (WGS) entry which is preliminary data.</text>
</comment>
<dbReference type="Gene3D" id="3.30.43.10">
    <property type="entry name" value="Uridine Diphospho-n-acetylenolpyruvylglucosamine Reductase, domain 2"/>
    <property type="match status" value="1"/>
</dbReference>
<keyword evidence="6" id="KW-1185">Reference proteome</keyword>
<dbReference type="InterPro" id="IPR051312">
    <property type="entry name" value="Diverse_Substr_Oxidored"/>
</dbReference>
<dbReference type="InterPro" id="IPR036318">
    <property type="entry name" value="FAD-bd_PCMH-like_sf"/>
</dbReference>
<dbReference type="InterPro" id="IPR036683">
    <property type="entry name" value="CO_DH_flav_C_dom_sf"/>
</dbReference>
<feature type="domain" description="FAD-binding PCMH-type" evidence="4">
    <location>
        <begin position="1"/>
        <end position="177"/>
    </location>
</feature>
<dbReference type="InterPro" id="IPR016169">
    <property type="entry name" value="FAD-bd_PCMH_sub2"/>
</dbReference>
<dbReference type="GO" id="GO:0016491">
    <property type="term" value="F:oxidoreductase activity"/>
    <property type="evidence" value="ECO:0007669"/>
    <property type="project" value="UniProtKB-KW"/>
</dbReference>
<dbReference type="Pfam" id="PF00941">
    <property type="entry name" value="FAD_binding_5"/>
    <property type="match status" value="1"/>
</dbReference>
<sequence>MKPAAIDYARPASVADALSIMESDVEAKVLAGGQSLLAVMNFRLARPTQLIDIGSLAELNRIFDDDGSLLIGALRCHRDLETDPLVRDRLPPLAEAARHIGHIAIRNRGTLGGSIAHADPAAELPALAALLDAEIYVDSRQRGRRVYHAAEFFEARYTTLLEPDELVTWIRFPTLPADAGWGFTEAARRHGDFAIAGAFAVVELTGDRRLRRARAVLFGVTDRPWLIEAVELTGRVAAPDIWREFATAAMAELVDTMEGAYRWRVAAGCLARAFERAAANARAGAHE</sequence>
<name>A0A4V2SUT3_9PSEU</name>
<dbReference type="PANTHER" id="PTHR42659">
    <property type="entry name" value="XANTHINE DEHYDROGENASE SUBUNIT C-RELATED"/>
    <property type="match status" value="1"/>
</dbReference>
<evidence type="ECO:0000256" key="1">
    <source>
        <dbReference type="ARBA" id="ARBA00022630"/>
    </source>
</evidence>
<dbReference type="Gene3D" id="3.30.390.50">
    <property type="entry name" value="CO dehydrogenase flavoprotein, C-terminal domain"/>
    <property type="match status" value="1"/>
</dbReference>
<evidence type="ECO:0000259" key="4">
    <source>
        <dbReference type="PROSITE" id="PS51387"/>
    </source>
</evidence>
<accession>A0A4V2SUT3</accession>
<evidence type="ECO:0000256" key="2">
    <source>
        <dbReference type="ARBA" id="ARBA00022827"/>
    </source>
</evidence>
<organism evidence="5 6">
    <name type="scientific">Tamaricihabitans halophyticus</name>
    <dbReference type="NCBI Taxonomy" id="1262583"/>
    <lineage>
        <taxon>Bacteria</taxon>
        <taxon>Bacillati</taxon>
        <taxon>Actinomycetota</taxon>
        <taxon>Actinomycetes</taxon>
        <taxon>Pseudonocardiales</taxon>
        <taxon>Pseudonocardiaceae</taxon>
        <taxon>Tamaricihabitans</taxon>
    </lineage>
</organism>
<gene>
    <name evidence="5" type="ORF">EV191_102538</name>
</gene>
<dbReference type="PANTHER" id="PTHR42659:SF2">
    <property type="entry name" value="XANTHINE DEHYDROGENASE SUBUNIT C-RELATED"/>
    <property type="match status" value="1"/>
</dbReference>
<dbReference type="SMART" id="SM01092">
    <property type="entry name" value="CO_deh_flav_C"/>
    <property type="match status" value="1"/>
</dbReference>
<dbReference type="OrthoDB" id="9793944at2"/>